<name>A0ACC2Z6K6_9PEZI</name>
<reference evidence="1" key="1">
    <citation type="submission" date="2022-10" db="EMBL/GenBank/DDBJ databases">
        <title>Culturing micro-colonial fungi from biological soil crusts in the Mojave desert and describing Neophaeococcomyces mojavensis, and introducing the new genera and species Taxawa tesnikishii.</title>
        <authorList>
            <person name="Kurbessoian T."/>
            <person name="Stajich J.E."/>
        </authorList>
    </citation>
    <scope>NUCLEOTIDE SEQUENCE</scope>
    <source>
        <strain evidence="1">JES_115</strain>
    </source>
</reference>
<dbReference type="EMBL" id="JAPDRP010000012">
    <property type="protein sequence ID" value="KAJ9642854.1"/>
    <property type="molecule type" value="Genomic_DNA"/>
</dbReference>
<protein>
    <submittedName>
        <fullName evidence="1">Protease B nonderepressible form</fullName>
    </submittedName>
</protein>
<organism evidence="1 2">
    <name type="scientific">Coniosporium tulheliwenetii</name>
    <dbReference type="NCBI Taxonomy" id="3383036"/>
    <lineage>
        <taxon>Eukaryota</taxon>
        <taxon>Fungi</taxon>
        <taxon>Dikarya</taxon>
        <taxon>Ascomycota</taxon>
        <taxon>Pezizomycotina</taxon>
        <taxon>Dothideomycetes</taxon>
        <taxon>Dothideomycetes incertae sedis</taxon>
        <taxon>Coniosporium</taxon>
    </lineage>
</organism>
<gene>
    <name evidence="1" type="primary">PBN1</name>
    <name evidence="1" type="ORF">H2199_004375</name>
</gene>
<evidence type="ECO:0000313" key="2">
    <source>
        <dbReference type="Proteomes" id="UP001172680"/>
    </source>
</evidence>
<keyword evidence="1" id="KW-0645">Protease</keyword>
<keyword evidence="2" id="KW-1185">Reference proteome</keyword>
<dbReference type="Proteomes" id="UP001172680">
    <property type="component" value="Unassembled WGS sequence"/>
</dbReference>
<proteinExistence type="predicted"/>
<sequence length="292" mass="31871">MDIDYDAISHALVINAFWNEAPGGGSWHDRIERTRDDETIEVGVLSNETPEEPEELKLGGFLIVVGEDDTPSTPLTPPSKARCSLHTYLTLPSALFIDKYAFSDALTLQSLNLAALRTVYGETDLEAPDWVIPRFGSAALFELATLSPASPSPAENTAAEDNGSWTVEIPLHLRYLPPTAGGYTDLAVPWPVVFWACTANEGTRMAVNPFDRVNLGYDGLFGDRTMFYHVPPSPSGNGTEGGRSRLVETLQVPVLDLKQACGNGVGVLEAVEGWVEGRRVEVVSREQERKKQ</sequence>
<keyword evidence="1" id="KW-0378">Hydrolase</keyword>
<comment type="caution">
    <text evidence="1">The sequence shown here is derived from an EMBL/GenBank/DDBJ whole genome shotgun (WGS) entry which is preliminary data.</text>
</comment>
<accession>A0ACC2Z6K6</accession>
<evidence type="ECO:0000313" key="1">
    <source>
        <dbReference type="EMBL" id="KAJ9642854.1"/>
    </source>
</evidence>